<evidence type="ECO:0000256" key="4">
    <source>
        <dbReference type="ARBA" id="ARBA00022840"/>
    </source>
</evidence>
<feature type="domain" description="Helicase ATP-binding" evidence="6">
    <location>
        <begin position="111"/>
        <end position="299"/>
    </location>
</feature>
<dbReference type="Gene3D" id="3.40.50.10810">
    <property type="entry name" value="Tandem AAA-ATPase domain"/>
    <property type="match status" value="1"/>
</dbReference>
<dbReference type="CDD" id="cd18011">
    <property type="entry name" value="DEXDc_RapA"/>
    <property type="match status" value="1"/>
</dbReference>
<dbReference type="EMBL" id="PPGH01000018">
    <property type="protein sequence ID" value="PQJ97114.1"/>
    <property type="molecule type" value="Genomic_DNA"/>
</dbReference>
<dbReference type="InterPro" id="IPR000330">
    <property type="entry name" value="SNF2_N"/>
</dbReference>
<dbReference type="InterPro" id="IPR057342">
    <property type="entry name" value="DEXDc_RapA"/>
</dbReference>
<evidence type="ECO:0000256" key="2">
    <source>
        <dbReference type="ARBA" id="ARBA00022801"/>
    </source>
</evidence>
<proteinExistence type="predicted"/>
<dbReference type="PROSITE" id="PS51192">
    <property type="entry name" value="HELICASE_ATP_BIND_1"/>
    <property type="match status" value="1"/>
</dbReference>
<evidence type="ECO:0000259" key="7">
    <source>
        <dbReference type="PROSITE" id="PS51194"/>
    </source>
</evidence>
<dbReference type="PANTHER" id="PTHR45766">
    <property type="entry name" value="DNA ANNEALING HELICASE AND ENDONUCLEASE ZRANB3 FAMILY MEMBER"/>
    <property type="match status" value="1"/>
</dbReference>
<dbReference type="SMART" id="SM00487">
    <property type="entry name" value="DEXDc"/>
    <property type="match status" value="1"/>
</dbReference>
<dbReference type="InterPro" id="IPR027417">
    <property type="entry name" value="P-loop_NTPase"/>
</dbReference>
<dbReference type="PROSITE" id="PS51194">
    <property type="entry name" value="HELICASE_CTER"/>
    <property type="match status" value="1"/>
</dbReference>
<dbReference type="Pfam" id="PF00176">
    <property type="entry name" value="SNF2-rel_dom"/>
    <property type="match status" value="1"/>
</dbReference>
<feature type="coiled-coil region" evidence="5">
    <location>
        <begin position="990"/>
        <end position="1024"/>
    </location>
</feature>
<keyword evidence="3 8" id="KW-0347">Helicase</keyword>
<organism evidence="8 9">
    <name type="scientific">Chromatium okenii</name>
    <dbReference type="NCBI Taxonomy" id="61644"/>
    <lineage>
        <taxon>Bacteria</taxon>
        <taxon>Pseudomonadati</taxon>
        <taxon>Pseudomonadota</taxon>
        <taxon>Gammaproteobacteria</taxon>
        <taxon>Chromatiales</taxon>
        <taxon>Chromatiaceae</taxon>
        <taxon>Chromatium</taxon>
    </lineage>
</organism>
<evidence type="ECO:0000256" key="1">
    <source>
        <dbReference type="ARBA" id="ARBA00022741"/>
    </source>
</evidence>
<keyword evidence="5" id="KW-0175">Coiled coil</keyword>
<keyword evidence="2" id="KW-0378">Hydrolase</keyword>
<dbReference type="Gene3D" id="3.40.50.300">
    <property type="entry name" value="P-loop containing nucleotide triphosphate hydrolases"/>
    <property type="match status" value="1"/>
</dbReference>
<keyword evidence="1" id="KW-0547">Nucleotide-binding</keyword>
<dbReference type="Pfam" id="PF00271">
    <property type="entry name" value="Helicase_C"/>
    <property type="match status" value="1"/>
</dbReference>
<gene>
    <name evidence="8" type="ORF">CXB77_03875</name>
</gene>
<dbReference type="OrthoDB" id="9772064at2"/>
<evidence type="ECO:0000259" key="6">
    <source>
        <dbReference type="PROSITE" id="PS51192"/>
    </source>
</evidence>
<sequence length="1039" mass="118755">MKPGDKIRLKVNPGRVGILGNETDGPLHRPRLLVHFFDGDEQFILQGALEKVEQEPVGAYAIMKAGRYGRIADLRGAITHYRLSGRLANLIYSLNTTNTEFYAYQFKPVLQFLESPCNGLLIADEVGLGKTIEAGLIWTELRARVDARRLLVICPAMLQEKWQQELLDRFGIQAEIVNAQTLLNKLESLKRQPQQQFALIASMQGTRPPRNWNPDDATEPSQAPTAQLARFLATAMLDDALLDLVIVDEAHYLCNAETLTHRFVRLLRPVTHNLVMLTATPIQLRNRDLFNLLHLLDEDAFPYENSFERTLRANAPVVALRDRILNGQVTQADFIAALQDASQQRIFGDNEQLNYLLQHPPSNEELLLPRGRAEISEQLDRINPLAKVITRTLKRDVQENRVKRDPVTIRVDMTPIEREFYLQVTEAVRDFCARFTVSEGFMLTIPQRQMSSCLAAACQGWIEKAGELNDDELEEILFESLSDMDESTKRPNLGPLLVTLVGIARRVGDYQTLHAEDSKYAGLLVNLTRYWQDYPGEKIILFSFYRNTLHYLKKRLKDDGIAAVTLHGGMDKQAALQRFKSDNGLNILLSSEVAAEGVDLQFSSLLINYDLPWNPARIEQRIGRIDRIGQKAPKILIWNFIYSETIDERIYTRLLQRLDVFRQALGSLEAILGEEIHKLTYELLSHKLTPEQENEQIEQARLVIENVNRLQIQLEEEATQLIAHGDFIQNKVRAARELGRYVRGEDLLAYVRDFLERDYPGTRLLEADNNPLEQILELSIDARVAFSEFLNAHRLSGTRILNSSPLRLLFENCFGRNPANVERINQDHPLVRFVTERLRLAGHGSLYYPVSAVELFGSVIDHYESGVYVYVIVRWTVSGARDIERLEYLVQRLGDNSMFDGEQAEFLVNTAALKGKDWLGAMTSLNHIQTAAILDECRAELERRFHAFYAAQSRENHDRIHLMVNTLQHHLDQKRCALNERIQNCQLANNERQRRIIPALQGQLNKLQQKIELKIKELQLKESVTAHDSMVSGGVIRVI</sequence>
<dbReference type="GO" id="GO:0004386">
    <property type="term" value="F:helicase activity"/>
    <property type="evidence" value="ECO:0007669"/>
    <property type="project" value="UniProtKB-KW"/>
</dbReference>
<comment type="caution">
    <text evidence="8">The sequence shown here is derived from an EMBL/GenBank/DDBJ whole genome shotgun (WGS) entry which is preliminary data.</text>
</comment>
<evidence type="ECO:0000313" key="8">
    <source>
        <dbReference type="EMBL" id="PQJ97114.1"/>
    </source>
</evidence>
<dbReference type="PANTHER" id="PTHR45766:SF6">
    <property type="entry name" value="SWI_SNF-RELATED MATRIX-ASSOCIATED ACTIN-DEPENDENT REGULATOR OF CHROMATIN SUBFAMILY A-LIKE PROTEIN 1"/>
    <property type="match status" value="1"/>
</dbReference>
<dbReference type="RefSeq" id="WP_105072855.1">
    <property type="nucleotide sequence ID" value="NZ_JAFLKP010000330.1"/>
</dbReference>
<dbReference type="GO" id="GO:0016787">
    <property type="term" value="F:hydrolase activity"/>
    <property type="evidence" value="ECO:0007669"/>
    <property type="project" value="UniProtKB-KW"/>
</dbReference>
<dbReference type="InterPro" id="IPR014001">
    <property type="entry name" value="Helicase_ATP-bd"/>
</dbReference>
<feature type="domain" description="Helicase C-terminal" evidence="7">
    <location>
        <begin position="526"/>
        <end position="676"/>
    </location>
</feature>
<dbReference type="SMART" id="SM00490">
    <property type="entry name" value="HELICc"/>
    <property type="match status" value="1"/>
</dbReference>
<reference evidence="8 9" key="1">
    <citation type="submission" date="2018-01" db="EMBL/GenBank/DDBJ databases">
        <title>The complete genome sequence of Chromatium okenii LaCa, a purple sulfur bacterium with a turbulent life.</title>
        <authorList>
            <person name="Luedin S.M."/>
            <person name="Liechti N."/>
            <person name="Storelli N."/>
            <person name="Danza F."/>
            <person name="Wittwer M."/>
            <person name="Pothier J.F."/>
            <person name="Tonolla M.A."/>
        </authorList>
    </citation>
    <scope>NUCLEOTIDE SEQUENCE [LARGE SCALE GENOMIC DNA]</scope>
    <source>
        <strain evidence="8 9">LaCa</strain>
    </source>
</reference>
<keyword evidence="9" id="KW-1185">Reference proteome</keyword>
<dbReference type="SUPFAM" id="SSF52540">
    <property type="entry name" value="P-loop containing nucleoside triphosphate hydrolases"/>
    <property type="match status" value="2"/>
</dbReference>
<name>A0A2S7XTP6_9GAMM</name>
<evidence type="ECO:0000256" key="3">
    <source>
        <dbReference type="ARBA" id="ARBA00022806"/>
    </source>
</evidence>
<evidence type="ECO:0000313" key="9">
    <source>
        <dbReference type="Proteomes" id="UP000239936"/>
    </source>
</evidence>
<dbReference type="GO" id="GO:0005524">
    <property type="term" value="F:ATP binding"/>
    <property type="evidence" value="ECO:0007669"/>
    <property type="project" value="UniProtKB-KW"/>
</dbReference>
<dbReference type="CDD" id="cd18793">
    <property type="entry name" value="SF2_C_SNF"/>
    <property type="match status" value="1"/>
</dbReference>
<accession>A0A2S7XTP6</accession>
<dbReference type="InterPro" id="IPR038718">
    <property type="entry name" value="SNF2-like_sf"/>
</dbReference>
<dbReference type="InterPro" id="IPR049730">
    <property type="entry name" value="SNF2/RAD54-like_C"/>
</dbReference>
<dbReference type="InterPro" id="IPR001650">
    <property type="entry name" value="Helicase_C-like"/>
</dbReference>
<dbReference type="AlphaFoldDB" id="A0A2S7XTP6"/>
<evidence type="ECO:0000256" key="5">
    <source>
        <dbReference type="SAM" id="Coils"/>
    </source>
</evidence>
<dbReference type="Proteomes" id="UP000239936">
    <property type="component" value="Unassembled WGS sequence"/>
</dbReference>
<keyword evidence="4" id="KW-0067">ATP-binding</keyword>
<protein>
    <submittedName>
        <fullName evidence="8">Helicase</fullName>
    </submittedName>
</protein>